<sequence length="114" mass="12772">MLSQPETLSDTIVLFSPRKDQSLATTTIPHTSPLHAARNALYVNCRVISRPTTVDFHILMPVGASVMWRRQDFRCRSGHVVAACSADRVCGCGVRRQSHRQGRRARPPFAVREC</sequence>
<accession>A0A5B7J4V5</accession>
<organism evidence="1 2">
    <name type="scientific">Portunus trituberculatus</name>
    <name type="common">Swimming crab</name>
    <name type="synonym">Neptunus trituberculatus</name>
    <dbReference type="NCBI Taxonomy" id="210409"/>
    <lineage>
        <taxon>Eukaryota</taxon>
        <taxon>Metazoa</taxon>
        <taxon>Ecdysozoa</taxon>
        <taxon>Arthropoda</taxon>
        <taxon>Crustacea</taxon>
        <taxon>Multicrustacea</taxon>
        <taxon>Malacostraca</taxon>
        <taxon>Eumalacostraca</taxon>
        <taxon>Eucarida</taxon>
        <taxon>Decapoda</taxon>
        <taxon>Pleocyemata</taxon>
        <taxon>Brachyura</taxon>
        <taxon>Eubrachyura</taxon>
        <taxon>Portunoidea</taxon>
        <taxon>Portunidae</taxon>
        <taxon>Portuninae</taxon>
        <taxon>Portunus</taxon>
    </lineage>
</organism>
<gene>
    <name evidence="1" type="ORF">E2C01_084454</name>
</gene>
<evidence type="ECO:0000313" key="2">
    <source>
        <dbReference type="Proteomes" id="UP000324222"/>
    </source>
</evidence>
<dbReference type="Proteomes" id="UP000324222">
    <property type="component" value="Unassembled WGS sequence"/>
</dbReference>
<keyword evidence="2" id="KW-1185">Reference proteome</keyword>
<dbReference type="AlphaFoldDB" id="A0A5B7J4V5"/>
<protein>
    <submittedName>
        <fullName evidence="1">Uncharacterized protein</fullName>
    </submittedName>
</protein>
<reference evidence="1 2" key="1">
    <citation type="submission" date="2019-05" db="EMBL/GenBank/DDBJ databases">
        <title>Another draft genome of Portunus trituberculatus and its Hox gene families provides insights of decapod evolution.</title>
        <authorList>
            <person name="Jeong J.-H."/>
            <person name="Song I."/>
            <person name="Kim S."/>
            <person name="Choi T."/>
            <person name="Kim D."/>
            <person name="Ryu S."/>
            <person name="Kim W."/>
        </authorList>
    </citation>
    <scope>NUCLEOTIDE SEQUENCE [LARGE SCALE GENOMIC DNA]</scope>
    <source>
        <tissue evidence="1">Muscle</tissue>
    </source>
</reference>
<proteinExistence type="predicted"/>
<comment type="caution">
    <text evidence="1">The sequence shown here is derived from an EMBL/GenBank/DDBJ whole genome shotgun (WGS) entry which is preliminary data.</text>
</comment>
<evidence type="ECO:0000313" key="1">
    <source>
        <dbReference type="EMBL" id="MPC89503.1"/>
    </source>
</evidence>
<name>A0A5B7J4V5_PORTR</name>
<dbReference type="EMBL" id="VSRR010081239">
    <property type="protein sequence ID" value="MPC89503.1"/>
    <property type="molecule type" value="Genomic_DNA"/>
</dbReference>